<feature type="compositionally biased region" description="Acidic residues" evidence="1">
    <location>
        <begin position="314"/>
        <end position="323"/>
    </location>
</feature>
<name>A0ABR3SPD1_9PEZI</name>
<feature type="region of interest" description="Disordered" evidence="1">
    <location>
        <begin position="836"/>
        <end position="870"/>
    </location>
</feature>
<feature type="compositionally biased region" description="Low complexity" evidence="1">
    <location>
        <begin position="45"/>
        <end position="70"/>
    </location>
</feature>
<accession>A0ABR3SPD1</accession>
<feature type="compositionally biased region" description="Basic and acidic residues" evidence="1">
    <location>
        <begin position="534"/>
        <end position="570"/>
    </location>
</feature>
<protein>
    <submittedName>
        <fullName evidence="2">Uncharacterized protein</fullName>
    </submittedName>
</protein>
<sequence>MPHGRKLTFSGVSASQALRAQAREKKASHSVDSDVEMNCISDDSPTAPKTAPAPKETIEISSSDSSATTSSDDDDDDDDDDDEAPPSAPATKPPLTPNQPAPRPKAQPPPRPTAPAPPTHTPAPRPAARKRDGTSNAALIRDLLRKQAGKTQPPAAAPKPGSGPGPRRRVADEPGATESVKAAAEEESAWKQAMGLLRGTSRPNPVGRLGSAVEGEGEDGEVDSEIERVREEARRKDEKIRELLDREGKRVLANKRKALARARARERQLEAEIEEAAWGRGEGVGVEGKGRRGAVGKGGGRGKKGKVKSREVVEEGEEEEEGGDAVTQPDDREVFDGDGRAAEVAEKLSGSADVDGLGGQHDRESEREEAEGEQDRFDDLFDEVPANTAGDEEPLSDNIASDLADSSVLEFQGNEEQGGRVQSDGQTTNGIESGTEKTSDRVSHCGVEDGDPNLGGSDGQEESKVDQTARETQETITVTGSSTQTISTAPTSPGTLNGVLQVELSDETDRGHSPVLPIHNKDKPISLRSLLAEAAKEQPKRLEEDKSEARKAPDLTAREVAQRNAARREQALTNSTPNKPPQPIGKPENCQNAALKTQTVRPARPTAKSKSSAFMPAQKSKAQAASQAKRYSNTEPLPRESDFTAPKSKSQIKSQARRYPNTERLPSERQLMSPKASKRNSIASAPTSSRRPSTVLNDPNSTDFGPIGDKKPTTPYSVIDDDDKQIHYWKEKGLKWAEICMLYAALTGKKFTPQGLQFRLKRIHKRFPELKQEKDKKELKGLPALAAAQANQAPTAEEEEEDEEPHQPIPLGGKKWNADAYEHHLANQQALADYLTSDSDSNSNSATPSPSPSPSRSPSPPPPLAPNEPYFTYHVHRLSTPTASPAVAIGPPAGYTSLRAANRAAGAEILLPRFGVAGAGPGSRAFGCAVDPDGLHAYHADGVRVWVERVLRCAGKGGEPGVVVGGGWMGRRGWVVCAREVHAVGGGDGDGVFEEARERRTETRAYRVLGAFTVLDAANREAGAALLDAVAPRSARIDKAEEREEMRKAIAEEVDELEGRGESFKGSGEMAVPSVAAEGAEVEFEVWVEEVGLMGPRNI</sequence>
<feature type="region of interest" description="Disordered" evidence="1">
    <location>
        <begin position="283"/>
        <end position="497"/>
    </location>
</feature>
<proteinExistence type="predicted"/>
<feature type="compositionally biased region" description="Basic and acidic residues" evidence="1">
    <location>
        <begin position="461"/>
        <end position="473"/>
    </location>
</feature>
<comment type="caution">
    <text evidence="2">The sequence shown here is derived from an EMBL/GenBank/DDBJ whole genome shotgun (WGS) entry which is preliminary data.</text>
</comment>
<organism evidence="2 3">
    <name type="scientific">Neofusicoccum ribis</name>
    <dbReference type="NCBI Taxonomy" id="45134"/>
    <lineage>
        <taxon>Eukaryota</taxon>
        <taxon>Fungi</taxon>
        <taxon>Dikarya</taxon>
        <taxon>Ascomycota</taxon>
        <taxon>Pezizomycotina</taxon>
        <taxon>Dothideomycetes</taxon>
        <taxon>Dothideomycetes incertae sedis</taxon>
        <taxon>Botryosphaeriales</taxon>
        <taxon>Botryosphaeriaceae</taxon>
        <taxon>Neofusicoccum</taxon>
    </lineage>
</organism>
<feature type="region of interest" description="Disordered" evidence="1">
    <location>
        <begin position="787"/>
        <end position="815"/>
    </location>
</feature>
<keyword evidence="3" id="KW-1185">Reference proteome</keyword>
<gene>
    <name evidence="2" type="ORF">SLS56_006910</name>
</gene>
<feature type="compositionally biased region" description="Basic and acidic residues" evidence="1">
    <location>
        <begin position="329"/>
        <end position="346"/>
    </location>
</feature>
<feature type="region of interest" description="Disordered" evidence="1">
    <location>
        <begin position="20"/>
        <end position="238"/>
    </location>
</feature>
<feature type="region of interest" description="Disordered" evidence="1">
    <location>
        <begin position="531"/>
        <end position="718"/>
    </location>
</feature>
<evidence type="ECO:0000313" key="3">
    <source>
        <dbReference type="Proteomes" id="UP001521116"/>
    </source>
</evidence>
<feature type="compositionally biased region" description="Polar residues" evidence="1">
    <location>
        <begin position="589"/>
        <end position="600"/>
    </location>
</feature>
<dbReference type="Proteomes" id="UP001521116">
    <property type="component" value="Unassembled WGS sequence"/>
</dbReference>
<dbReference type="EMBL" id="JAJVDC020000084">
    <property type="protein sequence ID" value="KAL1626326.1"/>
    <property type="molecule type" value="Genomic_DNA"/>
</dbReference>
<feature type="compositionally biased region" description="Acidic residues" evidence="1">
    <location>
        <begin position="71"/>
        <end position="84"/>
    </location>
</feature>
<evidence type="ECO:0000256" key="1">
    <source>
        <dbReference type="SAM" id="MobiDB-lite"/>
    </source>
</evidence>
<feature type="compositionally biased region" description="Basic and acidic residues" evidence="1">
    <location>
        <begin position="434"/>
        <end position="447"/>
    </location>
</feature>
<feature type="compositionally biased region" description="Pro residues" evidence="1">
    <location>
        <begin position="86"/>
        <end position="125"/>
    </location>
</feature>
<feature type="compositionally biased region" description="Low complexity" evidence="1">
    <location>
        <begin position="617"/>
        <end position="629"/>
    </location>
</feature>
<feature type="compositionally biased region" description="Basic and acidic residues" evidence="1">
    <location>
        <begin position="21"/>
        <end position="32"/>
    </location>
</feature>
<feature type="compositionally biased region" description="Pro residues" evidence="1">
    <location>
        <begin position="849"/>
        <end position="866"/>
    </location>
</feature>
<feature type="compositionally biased region" description="Polar residues" evidence="1">
    <location>
        <begin position="679"/>
        <end position="703"/>
    </location>
</feature>
<feature type="compositionally biased region" description="Polar residues" evidence="1">
    <location>
        <begin position="423"/>
        <end position="432"/>
    </location>
</feature>
<feature type="compositionally biased region" description="Acidic residues" evidence="1">
    <location>
        <begin position="215"/>
        <end position="224"/>
    </location>
</feature>
<feature type="compositionally biased region" description="Basic and acidic residues" evidence="1">
    <location>
        <begin position="225"/>
        <end position="238"/>
    </location>
</feature>
<feature type="compositionally biased region" description="Polar residues" evidence="1">
    <location>
        <begin position="474"/>
        <end position="495"/>
    </location>
</feature>
<reference evidence="2 3" key="1">
    <citation type="submission" date="2024-02" db="EMBL/GenBank/DDBJ databases">
        <title>De novo assembly and annotation of 12 fungi associated with fruit tree decline syndrome in Ontario, Canada.</title>
        <authorList>
            <person name="Sulman M."/>
            <person name="Ellouze W."/>
            <person name="Ilyukhin E."/>
        </authorList>
    </citation>
    <scope>NUCLEOTIDE SEQUENCE [LARGE SCALE GENOMIC DNA]</scope>
    <source>
        <strain evidence="2 3">M1-105</strain>
    </source>
</reference>
<feature type="compositionally biased region" description="Gly residues" evidence="1">
    <location>
        <begin position="283"/>
        <end position="299"/>
    </location>
</feature>
<feature type="compositionally biased region" description="Low complexity" evidence="1">
    <location>
        <begin position="836"/>
        <end position="848"/>
    </location>
</feature>
<evidence type="ECO:0000313" key="2">
    <source>
        <dbReference type="EMBL" id="KAL1626326.1"/>
    </source>
</evidence>